<dbReference type="GO" id="GO:0004693">
    <property type="term" value="F:cyclin-dependent protein serine/threonine kinase activity"/>
    <property type="evidence" value="ECO:0007669"/>
    <property type="project" value="UniProtKB-EC"/>
</dbReference>
<dbReference type="PANTHER" id="PTHR24056">
    <property type="entry name" value="CELL DIVISION PROTEIN KINASE"/>
    <property type="match status" value="1"/>
</dbReference>
<dbReference type="Pfam" id="PF00069">
    <property type="entry name" value="Pkinase"/>
    <property type="match status" value="1"/>
</dbReference>
<comment type="similarity">
    <text evidence="1">Belongs to the protein kinase superfamily. CMGC Ser/Thr protein kinase family. CDC2/CDKX subfamily.</text>
</comment>
<dbReference type="GO" id="GO:0000307">
    <property type="term" value="C:cyclin-dependent protein kinase holoenzyme complex"/>
    <property type="evidence" value="ECO:0007669"/>
    <property type="project" value="TreeGrafter"/>
</dbReference>
<dbReference type="PANTHER" id="PTHR24056:SF254">
    <property type="entry name" value="CYCLIN-DEPENDENT KINASE 2"/>
    <property type="match status" value="1"/>
</dbReference>
<dbReference type="Proteomes" id="UP000030151">
    <property type="component" value="Unassembled WGS sequence"/>
</dbReference>
<evidence type="ECO:0000256" key="3">
    <source>
        <dbReference type="ARBA" id="ARBA00022527"/>
    </source>
</evidence>
<keyword evidence="5" id="KW-0808">Transferase</keyword>
<evidence type="ECO:0000256" key="7">
    <source>
        <dbReference type="ARBA" id="ARBA00022777"/>
    </source>
</evidence>
<keyword evidence="8 14" id="KW-0067">ATP-binding</keyword>
<proteinExistence type="inferred from homology"/>
<dbReference type="FunFam" id="1.10.510.10:FF:000706">
    <property type="entry name" value="Cyclin-dependent kinase 1"/>
    <property type="match status" value="1"/>
</dbReference>
<comment type="caution">
    <text evidence="17">The sequence shown here is derived from an EMBL/GenBank/DDBJ whole genome shotgun (WGS) entry which is preliminary data.</text>
</comment>
<evidence type="ECO:0000256" key="13">
    <source>
        <dbReference type="ARBA" id="ARBA00065691"/>
    </source>
</evidence>
<keyword evidence="3 15" id="KW-0723">Serine/threonine-protein kinase</keyword>
<dbReference type="GO" id="GO:0005634">
    <property type="term" value="C:nucleus"/>
    <property type="evidence" value="ECO:0007669"/>
    <property type="project" value="TreeGrafter"/>
</dbReference>
<feature type="domain" description="Protein kinase" evidence="16">
    <location>
        <begin position="4"/>
        <end position="307"/>
    </location>
</feature>
<evidence type="ECO:0000256" key="10">
    <source>
        <dbReference type="ARBA" id="ARBA00047811"/>
    </source>
</evidence>
<evidence type="ECO:0000256" key="11">
    <source>
        <dbReference type="ARBA" id="ARBA00048367"/>
    </source>
</evidence>
<dbReference type="InterPro" id="IPR000719">
    <property type="entry name" value="Prot_kinase_dom"/>
</dbReference>
<comment type="function">
    <text evidence="12">Plays a key role in the control of the eukaryotic cell cycle. Required for entry into S-phase and mitosis. Acts as a component of the kinase complex that phosphorylates the repetitive C-terminus of RNA polymerase II. May function in concert with npp-16 to arrest prophase blastomeres in response to anoxia.</text>
</comment>
<evidence type="ECO:0000259" key="16">
    <source>
        <dbReference type="PROSITE" id="PS50011"/>
    </source>
</evidence>
<dbReference type="PROSITE" id="PS50011">
    <property type="entry name" value="PROTEIN_KINASE_DOM"/>
    <property type="match status" value="1"/>
</dbReference>
<feature type="binding site" evidence="14">
    <location>
        <position position="34"/>
    </location>
    <ligand>
        <name>ATP</name>
        <dbReference type="ChEBI" id="CHEBI:30616"/>
    </ligand>
</feature>
<keyword evidence="6 14" id="KW-0547">Nucleotide-binding</keyword>
<dbReference type="InterPro" id="IPR011009">
    <property type="entry name" value="Kinase-like_dom_sf"/>
</dbReference>
<evidence type="ECO:0000256" key="2">
    <source>
        <dbReference type="ARBA" id="ARBA00012425"/>
    </source>
</evidence>
<comment type="subunit">
    <text evidence="13">Forms a stable but non-covalent complex with a regulatory subunit and with a cyclin. Interacts with cks-1.</text>
</comment>
<dbReference type="GO" id="GO:0005524">
    <property type="term" value="F:ATP binding"/>
    <property type="evidence" value="ECO:0007669"/>
    <property type="project" value="UniProtKB-UniRule"/>
</dbReference>
<dbReference type="GO" id="GO:0030332">
    <property type="term" value="F:cyclin binding"/>
    <property type="evidence" value="ECO:0007669"/>
    <property type="project" value="TreeGrafter"/>
</dbReference>
<gene>
    <name evidence="17" type="ORF">X797_000618</name>
</gene>
<dbReference type="EMBL" id="JELW01000001">
    <property type="protein sequence ID" value="EXV05901.1"/>
    <property type="molecule type" value="Genomic_DNA"/>
</dbReference>
<keyword evidence="7 17" id="KW-0418">Kinase</keyword>
<evidence type="ECO:0000256" key="14">
    <source>
        <dbReference type="PROSITE-ProRule" id="PRU10141"/>
    </source>
</evidence>
<dbReference type="PROSITE" id="PS00107">
    <property type="entry name" value="PROTEIN_KINASE_ATP"/>
    <property type="match status" value="1"/>
</dbReference>
<dbReference type="CDD" id="cd07835">
    <property type="entry name" value="STKc_CDK1_CdkB_like"/>
    <property type="match status" value="1"/>
</dbReference>
<dbReference type="SUPFAM" id="SSF56112">
    <property type="entry name" value="Protein kinase-like (PK-like)"/>
    <property type="match status" value="1"/>
</dbReference>
<dbReference type="GO" id="GO:0007165">
    <property type="term" value="P:signal transduction"/>
    <property type="evidence" value="ECO:0007669"/>
    <property type="project" value="TreeGrafter"/>
</dbReference>
<evidence type="ECO:0000313" key="18">
    <source>
        <dbReference type="Proteomes" id="UP000030151"/>
    </source>
</evidence>
<dbReference type="InterPro" id="IPR017441">
    <property type="entry name" value="Protein_kinase_ATP_BS"/>
</dbReference>
<evidence type="ECO:0000256" key="8">
    <source>
        <dbReference type="ARBA" id="ARBA00022840"/>
    </source>
</evidence>
<accession>A0A0A1V8H4</accession>
<dbReference type="InterPro" id="IPR008271">
    <property type="entry name" value="Ser/Thr_kinase_AS"/>
</dbReference>
<dbReference type="Gene3D" id="1.10.510.10">
    <property type="entry name" value="Transferase(Phosphotransferase) domain 1"/>
    <property type="match status" value="1"/>
</dbReference>
<evidence type="ECO:0000256" key="1">
    <source>
        <dbReference type="ARBA" id="ARBA00006485"/>
    </source>
</evidence>
<dbReference type="PROSITE" id="PS00108">
    <property type="entry name" value="PROTEIN_KINASE_ST"/>
    <property type="match status" value="1"/>
</dbReference>
<dbReference type="Gene3D" id="3.30.200.20">
    <property type="entry name" value="Phosphorylase Kinase, domain 1"/>
    <property type="match status" value="1"/>
</dbReference>
<dbReference type="OrthoDB" id="1732493at2759"/>
<dbReference type="GO" id="GO:0010468">
    <property type="term" value="P:regulation of gene expression"/>
    <property type="evidence" value="ECO:0007669"/>
    <property type="project" value="TreeGrafter"/>
</dbReference>
<dbReference type="AlphaFoldDB" id="A0A0A1V8H4"/>
<dbReference type="FunFam" id="3.30.200.20:FF:000027">
    <property type="entry name" value="Putative Cyclin-dependent kinase 1"/>
    <property type="match status" value="1"/>
</dbReference>
<reference evidence="17 18" key="1">
    <citation type="submission" date="2014-02" db="EMBL/GenBank/DDBJ databases">
        <title>The genome sequence of the entomopathogenic fungus Metarhizium robertsii ARSEF 2575.</title>
        <authorList>
            <person name="Giuliano Garisto Donzelli B."/>
            <person name="Roe B.A."/>
            <person name="Macmil S.L."/>
            <person name="Krasnoff S.B."/>
            <person name="Gibson D.M."/>
        </authorList>
    </citation>
    <scope>NUCLEOTIDE SEQUENCE [LARGE SCALE GENOMIC DNA]</scope>
    <source>
        <strain evidence="17 18">ARSEF 2575</strain>
    </source>
</reference>
<comment type="catalytic activity">
    <reaction evidence="10">
        <text>L-threonyl-[protein] + ATP = O-phospho-L-threonyl-[protein] + ADP + H(+)</text>
        <dbReference type="Rhea" id="RHEA:46608"/>
        <dbReference type="Rhea" id="RHEA-COMP:11060"/>
        <dbReference type="Rhea" id="RHEA-COMP:11605"/>
        <dbReference type="ChEBI" id="CHEBI:15378"/>
        <dbReference type="ChEBI" id="CHEBI:30013"/>
        <dbReference type="ChEBI" id="CHEBI:30616"/>
        <dbReference type="ChEBI" id="CHEBI:61977"/>
        <dbReference type="ChEBI" id="CHEBI:456216"/>
        <dbReference type="EC" id="2.7.11.22"/>
    </reaction>
</comment>
<dbReference type="InterPro" id="IPR050108">
    <property type="entry name" value="CDK"/>
</dbReference>
<dbReference type="GO" id="GO:0000082">
    <property type="term" value="P:G1/S transition of mitotic cell cycle"/>
    <property type="evidence" value="ECO:0007669"/>
    <property type="project" value="TreeGrafter"/>
</dbReference>
<organism evidence="17 18">
    <name type="scientific">Metarhizium robertsii</name>
    <dbReference type="NCBI Taxonomy" id="568076"/>
    <lineage>
        <taxon>Eukaryota</taxon>
        <taxon>Fungi</taxon>
        <taxon>Dikarya</taxon>
        <taxon>Ascomycota</taxon>
        <taxon>Pezizomycotina</taxon>
        <taxon>Sordariomycetes</taxon>
        <taxon>Hypocreomycetidae</taxon>
        <taxon>Hypocreales</taxon>
        <taxon>Clavicipitaceae</taxon>
        <taxon>Metarhizium</taxon>
    </lineage>
</organism>
<sequence>MDNYQKLEKVGEGTYGVVYKARDLANSGRIVALKKIRLEAEDEGVPSTAIREISLLKELRDPNIVRLFNIVHSDGHKLYLVFEFVDLDLKRYMEALPVSDGGRGKALPEGSSATIMQLGLGEVVVRKFMMQLCEGIKYCHSRRVLHRDLKPQNLLIDKEGNLKLADFGLARAFGVPLRTYTHEVVTLWYRAPEILLGGRQYSTGVDMWSVGCIFAEMCTRKPLFPGDSEIDEIFKIFRNLGTPDEEVWPGVTSYPDFKSSFPKWKRDYRQPLCQNLDQKGLELLEMMLVYDPAGRISAKQACNHPYFEEYLAEQQEEVGRMNGYYN</sequence>
<dbReference type="EC" id="2.7.11.22" evidence="2"/>
<evidence type="ECO:0000256" key="9">
    <source>
        <dbReference type="ARBA" id="ARBA00039266"/>
    </source>
</evidence>
<evidence type="ECO:0000256" key="4">
    <source>
        <dbReference type="ARBA" id="ARBA00022553"/>
    </source>
</evidence>
<dbReference type="GO" id="GO:0005737">
    <property type="term" value="C:cytoplasm"/>
    <property type="evidence" value="ECO:0007669"/>
    <property type="project" value="TreeGrafter"/>
</dbReference>
<keyword evidence="4" id="KW-0597">Phosphoprotein</keyword>
<protein>
    <recommendedName>
        <fullName evidence="9">Cyclin-dependent kinase 1</fullName>
        <ecNumber evidence="2">2.7.11.22</ecNumber>
    </recommendedName>
</protein>
<dbReference type="SMART" id="SM00220">
    <property type="entry name" value="S_TKc"/>
    <property type="match status" value="1"/>
</dbReference>
<dbReference type="HOGENOM" id="CLU_000288_181_6_1"/>
<evidence type="ECO:0000256" key="12">
    <source>
        <dbReference type="ARBA" id="ARBA00054104"/>
    </source>
</evidence>
<name>A0A0A1V8H4_9HYPO</name>
<comment type="catalytic activity">
    <reaction evidence="11">
        <text>L-seryl-[protein] + ATP = O-phospho-L-seryl-[protein] + ADP + H(+)</text>
        <dbReference type="Rhea" id="RHEA:17989"/>
        <dbReference type="Rhea" id="RHEA-COMP:9863"/>
        <dbReference type="Rhea" id="RHEA-COMP:11604"/>
        <dbReference type="ChEBI" id="CHEBI:15378"/>
        <dbReference type="ChEBI" id="CHEBI:29999"/>
        <dbReference type="ChEBI" id="CHEBI:30616"/>
        <dbReference type="ChEBI" id="CHEBI:83421"/>
        <dbReference type="ChEBI" id="CHEBI:456216"/>
        <dbReference type="EC" id="2.7.11.22"/>
    </reaction>
</comment>
<dbReference type="GO" id="GO:0010389">
    <property type="term" value="P:regulation of G2/M transition of mitotic cell cycle"/>
    <property type="evidence" value="ECO:0007669"/>
    <property type="project" value="TreeGrafter"/>
</dbReference>
<evidence type="ECO:0000256" key="5">
    <source>
        <dbReference type="ARBA" id="ARBA00022679"/>
    </source>
</evidence>
<evidence type="ECO:0000313" key="17">
    <source>
        <dbReference type="EMBL" id="EXV05901.1"/>
    </source>
</evidence>
<evidence type="ECO:0000256" key="15">
    <source>
        <dbReference type="RuleBase" id="RU000304"/>
    </source>
</evidence>
<evidence type="ECO:0000256" key="6">
    <source>
        <dbReference type="ARBA" id="ARBA00022741"/>
    </source>
</evidence>